<name>A0ABV0JG72_9CYAN</name>
<sequence length="241" mass="26156">MTLIRVALIEDHDLTRAGLRTMLSFQAGVEVVGEAANGLDGLTLLLETPIDVALVDIEMPGLNGIEVTRRFKQWWSENHPEAAPPKVLMLTMQEDEAVVLAAFGAGADSYCMKDVSTTHLLEAVKSTYNGNHWIDPSIARIILKHNSQRQANQEATAAEPNSRAIAVDEEYTSALAAAPLTSRELDVIRLIVEGCSNAEIAARCYITVGTVKTHVRNILNKLCAEDRTQAAVRALRGGLVS</sequence>
<evidence type="ECO:0000256" key="2">
    <source>
        <dbReference type="ARBA" id="ARBA00023015"/>
    </source>
</evidence>
<proteinExistence type="predicted"/>
<evidence type="ECO:0000256" key="1">
    <source>
        <dbReference type="ARBA" id="ARBA00022553"/>
    </source>
</evidence>
<dbReference type="InterPro" id="IPR058245">
    <property type="entry name" value="NreC/VraR/RcsB-like_REC"/>
</dbReference>
<dbReference type="InterPro" id="IPR039420">
    <property type="entry name" value="WalR-like"/>
</dbReference>
<dbReference type="PANTHER" id="PTHR43214:SF24">
    <property type="entry name" value="TRANSCRIPTIONAL REGULATORY PROTEIN NARL-RELATED"/>
    <property type="match status" value="1"/>
</dbReference>
<protein>
    <submittedName>
        <fullName evidence="8">Response regulator transcription factor</fullName>
    </submittedName>
</protein>
<keyword evidence="1 5" id="KW-0597">Phosphoprotein</keyword>
<dbReference type="InterPro" id="IPR001789">
    <property type="entry name" value="Sig_transdc_resp-reg_receiver"/>
</dbReference>
<dbReference type="PANTHER" id="PTHR43214">
    <property type="entry name" value="TWO-COMPONENT RESPONSE REGULATOR"/>
    <property type="match status" value="1"/>
</dbReference>
<dbReference type="Proteomes" id="UP001464891">
    <property type="component" value="Unassembled WGS sequence"/>
</dbReference>
<dbReference type="CDD" id="cd06170">
    <property type="entry name" value="LuxR_C_like"/>
    <property type="match status" value="1"/>
</dbReference>
<dbReference type="CDD" id="cd17535">
    <property type="entry name" value="REC_NarL-like"/>
    <property type="match status" value="1"/>
</dbReference>
<evidence type="ECO:0000259" key="6">
    <source>
        <dbReference type="PROSITE" id="PS50043"/>
    </source>
</evidence>
<dbReference type="SMART" id="SM00421">
    <property type="entry name" value="HTH_LUXR"/>
    <property type="match status" value="1"/>
</dbReference>
<dbReference type="PROSITE" id="PS50110">
    <property type="entry name" value="RESPONSE_REGULATORY"/>
    <property type="match status" value="1"/>
</dbReference>
<evidence type="ECO:0000256" key="3">
    <source>
        <dbReference type="ARBA" id="ARBA00023125"/>
    </source>
</evidence>
<dbReference type="SUPFAM" id="SSF46894">
    <property type="entry name" value="C-terminal effector domain of the bipartite response regulators"/>
    <property type="match status" value="1"/>
</dbReference>
<evidence type="ECO:0000313" key="9">
    <source>
        <dbReference type="Proteomes" id="UP001464891"/>
    </source>
</evidence>
<reference evidence="8 9" key="1">
    <citation type="submission" date="2022-04" db="EMBL/GenBank/DDBJ databases">
        <title>Positive selection, recombination, and allopatry shape intraspecific diversity of widespread and dominant cyanobacteria.</title>
        <authorList>
            <person name="Wei J."/>
            <person name="Shu W."/>
            <person name="Hu C."/>
        </authorList>
    </citation>
    <scope>NUCLEOTIDE SEQUENCE [LARGE SCALE GENOMIC DNA]</scope>
    <source>
        <strain evidence="8 9">GB2-A4</strain>
    </source>
</reference>
<keyword evidence="4" id="KW-0804">Transcription</keyword>
<dbReference type="PROSITE" id="PS50043">
    <property type="entry name" value="HTH_LUXR_2"/>
    <property type="match status" value="1"/>
</dbReference>
<gene>
    <name evidence="8" type="ORF">NC998_24600</name>
</gene>
<dbReference type="InterPro" id="IPR016032">
    <property type="entry name" value="Sig_transdc_resp-reg_C-effctor"/>
</dbReference>
<keyword evidence="2" id="KW-0805">Transcription regulation</keyword>
<dbReference type="Gene3D" id="3.40.50.2300">
    <property type="match status" value="1"/>
</dbReference>
<dbReference type="InterPro" id="IPR011006">
    <property type="entry name" value="CheY-like_superfamily"/>
</dbReference>
<keyword evidence="3" id="KW-0238">DNA-binding</keyword>
<dbReference type="SUPFAM" id="SSF52172">
    <property type="entry name" value="CheY-like"/>
    <property type="match status" value="1"/>
</dbReference>
<organism evidence="8 9">
    <name type="scientific">Trichocoleus desertorum GB2-A4</name>
    <dbReference type="NCBI Taxonomy" id="2933944"/>
    <lineage>
        <taxon>Bacteria</taxon>
        <taxon>Bacillati</taxon>
        <taxon>Cyanobacteriota</taxon>
        <taxon>Cyanophyceae</taxon>
        <taxon>Leptolyngbyales</taxon>
        <taxon>Trichocoleusaceae</taxon>
        <taxon>Trichocoleus</taxon>
    </lineage>
</organism>
<dbReference type="SMART" id="SM00448">
    <property type="entry name" value="REC"/>
    <property type="match status" value="1"/>
</dbReference>
<dbReference type="EMBL" id="JAMPKM010000024">
    <property type="protein sequence ID" value="MEP0820283.1"/>
    <property type="molecule type" value="Genomic_DNA"/>
</dbReference>
<evidence type="ECO:0000259" key="7">
    <source>
        <dbReference type="PROSITE" id="PS50110"/>
    </source>
</evidence>
<comment type="caution">
    <text evidence="8">The sequence shown here is derived from an EMBL/GenBank/DDBJ whole genome shotgun (WGS) entry which is preliminary data.</text>
</comment>
<dbReference type="PRINTS" id="PR00038">
    <property type="entry name" value="HTHLUXR"/>
</dbReference>
<feature type="domain" description="HTH luxR-type" evidence="6">
    <location>
        <begin position="173"/>
        <end position="238"/>
    </location>
</feature>
<feature type="modified residue" description="4-aspartylphosphate" evidence="5">
    <location>
        <position position="56"/>
    </location>
</feature>
<evidence type="ECO:0000313" key="8">
    <source>
        <dbReference type="EMBL" id="MEP0820283.1"/>
    </source>
</evidence>
<dbReference type="PROSITE" id="PS00622">
    <property type="entry name" value="HTH_LUXR_1"/>
    <property type="match status" value="1"/>
</dbReference>
<feature type="domain" description="Response regulatory" evidence="7">
    <location>
        <begin position="5"/>
        <end position="128"/>
    </location>
</feature>
<dbReference type="Pfam" id="PF00196">
    <property type="entry name" value="GerE"/>
    <property type="match status" value="1"/>
</dbReference>
<keyword evidence="9" id="KW-1185">Reference proteome</keyword>
<evidence type="ECO:0000256" key="5">
    <source>
        <dbReference type="PROSITE-ProRule" id="PRU00169"/>
    </source>
</evidence>
<dbReference type="InterPro" id="IPR000792">
    <property type="entry name" value="Tscrpt_reg_LuxR_C"/>
</dbReference>
<evidence type="ECO:0000256" key="4">
    <source>
        <dbReference type="ARBA" id="ARBA00023163"/>
    </source>
</evidence>
<dbReference type="Pfam" id="PF00072">
    <property type="entry name" value="Response_reg"/>
    <property type="match status" value="1"/>
</dbReference>
<accession>A0ABV0JG72</accession>